<dbReference type="EMBL" id="JACJID010000003">
    <property type="protein sequence ID" value="MBA8927539.1"/>
    <property type="molecule type" value="Genomic_DNA"/>
</dbReference>
<evidence type="ECO:0000313" key="1">
    <source>
        <dbReference type="EMBL" id="MBA8927539.1"/>
    </source>
</evidence>
<keyword evidence="2" id="KW-1185">Reference proteome</keyword>
<reference evidence="1 2" key="1">
    <citation type="submission" date="2020-08" db="EMBL/GenBank/DDBJ databases">
        <title>Genomic Encyclopedia of Archaeal and Bacterial Type Strains, Phase II (KMG-II): from individual species to whole genera.</title>
        <authorList>
            <person name="Goeker M."/>
        </authorList>
    </citation>
    <scope>NUCLEOTIDE SEQUENCE [LARGE SCALE GENOMIC DNA]</scope>
    <source>
        <strain evidence="1 2">DSM 43850</strain>
    </source>
</reference>
<proteinExistence type="predicted"/>
<comment type="caution">
    <text evidence="1">The sequence shown here is derived from an EMBL/GenBank/DDBJ whole genome shotgun (WGS) entry which is preliminary data.</text>
</comment>
<sequence length="42" mass="4377">MTQDRYVGRKIARTGAAALLEQFGQGMGSPGTGQAPYTVYGA</sequence>
<dbReference type="Proteomes" id="UP000517916">
    <property type="component" value="Unassembled WGS sequence"/>
</dbReference>
<gene>
    <name evidence="1" type="ORF">BC739_004745</name>
</gene>
<accession>A0ABR6BKZ0</accession>
<evidence type="ECO:0000313" key="2">
    <source>
        <dbReference type="Proteomes" id="UP000517916"/>
    </source>
</evidence>
<name>A0ABR6BKZ0_9PSEU</name>
<protein>
    <submittedName>
        <fullName evidence="1">Uncharacterized protein</fullName>
    </submittedName>
</protein>
<organism evidence="1 2">
    <name type="scientific">Kutzneria viridogrisea</name>
    <dbReference type="NCBI Taxonomy" id="47990"/>
    <lineage>
        <taxon>Bacteria</taxon>
        <taxon>Bacillati</taxon>
        <taxon>Actinomycetota</taxon>
        <taxon>Actinomycetes</taxon>
        <taxon>Pseudonocardiales</taxon>
        <taxon>Pseudonocardiaceae</taxon>
        <taxon>Kutzneria</taxon>
    </lineage>
</organism>